<evidence type="ECO:0000256" key="4">
    <source>
        <dbReference type="ARBA" id="ARBA00023163"/>
    </source>
</evidence>
<feature type="compositionally biased region" description="Low complexity" evidence="6">
    <location>
        <begin position="92"/>
        <end position="106"/>
    </location>
</feature>
<keyword evidence="5" id="KW-0539">Nucleus</keyword>
<keyword evidence="4" id="KW-0804">Transcription</keyword>
<dbReference type="InterPro" id="IPR036864">
    <property type="entry name" value="Zn2-C6_fun-type_DNA-bd_sf"/>
</dbReference>
<dbReference type="Gene3D" id="4.10.240.10">
    <property type="entry name" value="Zn(2)-C6 fungal-type DNA-binding domain"/>
    <property type="match status" value="1"/>
</dbReference>
<feature type="compositionally biased region" description="Low complexity" evidence="6">
    <location>
        <begin position="65"/>
        <end position="76"/>
    </location>
</feature>
<dbReference type="InterPro" id="IPR007219">
    <property type="entry name" value="XnlR_reg_dom"/>
</dbReference>
<dbReference type="PROSITE" id="PS00463">
    <property type="entry name" value="ZN2_CY6_FUNGAL_1"/>
    <property type="match status" value="1"/>
</dbReference>
<evidence type="ECO:0000259" key="7">
    <source>
        <dbReference type="PROSITE" id="PS50048"/>
    </source>
</evidence>
<dbReference type="GeneID" id="81629266"/>
<dbReference type="SMART" id="SM00906">
    <property type="entry name" value="Fungal_trans"/>
    <property type="match status" value="1"/>
</dbReference>
<feature type="domain" description="Zn(2)-C6 fungal-type" evidence="7">
    <location>
        <begin position="17"/>
        <end position="46"/>
    </location>
</feature>
<protein>
    <recommendedName>
        <fullName evidence="7">Zn(2)-C6 fungal-type domain-containing protein</fullName>
    </recommendedName>
</protein>
<proteinExistence type="predicted"/>
<evidence type="ECO:0000256" key="6">
    <source>
        <dbReference type="SAM" id="MobiDB-lite"/>
    </source>
</evidence>
<dbReference type="PANTHER" id="PTHR46910">
    <property type="entry name" value="TRANSCRIPTION FACTOR PDR1"/>
    <property type="match status" value="1"/>
</dbReference>
<dbReference type="SUPFAM" id="SSF57701">
    <property type="entry name" value="Zn2/Cys6 DNA-binding domain"/>
    <property type="match status" value="1"/>
</dbReference>
<dbReference type="GO" id="GO:0008270">
    <property type="term" value="F:zinc ion binding"/>
    <property type="evidence" value="ECO:0007669"/>
    <property type="project" value="InterPro"/>
</dbReference>
<dbReference type="GO" id="GO:0006351">
    <property type="term" value="P:DNA-templated transcription"/>
    <property type="evidence" value="ECO:0007669"/>
    <property type="project" value="InterPro"/>
</dbReference>
<dbReference type="Pfam" id="PF00172">
    <property type="entry name" value="Zn_clus"/>
    <property type="match status" value="1"/>
</dbReference>
<dbReference type="Proteomes" id="UP001148312">
    <property type="component" value="Unassembled WGS sequence"/>
</dbReference>
<evidence type="ECO:0000256" key="5">
    <source>
        <dbReference type="ARBA" id="ARBA00023242"/>
    </source>
</evidence>
<feature type="compositionally biased region" description="Polar residues" evidence="6">
    <location>
        <begin position="78"/>
        <end position="91"/>
    </location>
</feature>
<dbReference type="GO" id="GO:0000981">
    <property type="term" value="F:DNA-binding transcription factor activity, RNA polymerase II-specific"/>
    <property type="evidence" value="ECO:0007669"/>
    <property type="project" value="InterPro"/>
</dbReference>
<sequence>MAHQSDSSRKRIRLSFACNYCRSKKTRCDEEQPCRNCRQAGVDCITTDKRRAGAVVSSRRRTIVAATPASAGSPSPQDTPSTPESHFSNSLPASSSAAAAAAAPSAGTVPGRGQSNDRPLLWSQCWGREGWQTGRLPLMPRFVGASTVEIMTEWLDMALYRLNGPKIHALSPVINDRFAAVIPDKRPLLPSPEEIQSCFQAYSNTVGQMFPFLDPDTIGSEFINEALDRSRHASDASQCALVYLTIAAGQMAMPVSDGTSSLVSSYVAYCNTLLGHIVAVRSLGAVQAILLFSMVLRSCDKIAWAWDILAMGISMAQSIGINQITHSTSTSLSSKNGKYRTWWSMYVFEKILAFELGRPSMAWDRDLSSTLASTRSHDTMEDEDQSFWQTSLSLANMLHELQERSARTWRRETWLSQTVEQAIEDKLQTGGELIVLLSEWQRNLPGHLRLGSTSLPKTRNGARAAFLAYYYNLGVMLVHRSTLLVDPNELREVIERFASDKPWRQSLLSGPSMATESAREMVRLFVPLVDSETPNYLTLMTSPLAAVYALAVSIIREKRSLLVRSDFELMKAGMQISRHYYQKHSTITNFDDIMLDLESHLSQILEIPVPTRLETTSLSSTNPILNDAVLEESAQFPPNTFAWGPSSLDWVGWDWNDLSHLFQHSE</sequence>
<accession>A0A9X0BJ98</accession>
<evidence type="ECO:0000256" key="3">
    <source>
        <dbReference type="ARBA" id="ARBA00023125"/>
    </source>
</evidence>
<dbReference type="InterPro" id="IPR050987">
    <property type="entry name" value="AtrR-like"/>
</dbReference>
<organism evidence="8 9">
    <name type="scientific">Penicillium diatomitis</name>
    <dbReference type="NCBI Taxonomy" id="2819901"/>
    <lineage>
        <taxon>Eukaryota</taxon>
        <taxon>Fungi</taxon>
        <taxon>Dikarya</taxon>
        <taxon>Ascomycota</taxon>
        <taxon>Pezizomycotina</taxon>
        <taxon>Eurotiomycetes</taxon>
        <taxon>Eurotiomycetidae</taxon>
        <taxon>Eurotiales</taxon>
        <taxon>Aspergillaceae</taxon>
        <taxon>Penicillium</taxon>
    </lineage>
</organism>
<keyword evidence="1" id="KW-0479">Metal-binding</keyword>
<dbReference type="InterPro" id="IPR001138">
    <property type="entry name" value="Zn2Cys6_DnaBD"/>
</dbReference>
<reference evidence="8" key="2">
    <citation type="journal article" date="2023" name="IMA Fungus">
        <title>Comparative genomic study of the Penicillium genus elucidates a diverse pangenome and 15 lateral gene transfer events.</title>
        <authorList>
            <person name="Petersen C."/>
            <person name="Sorensen T."/>
            <person name="Nielsen M.R."/>
            <person name="Sondergaard T.E."/>
            <person name="Sorensen J.L."/>
            <person name="Fitzpatrick D.A."/>
            <person name="Frisvad J.C."/>
            <person name="Nielsen K.L."/>
        </authorList>
    </citation>
    <scope>NUCLEOTIDE SEQUENCE</scope>
    <source>
        <strain evidence="8">IBT 30728</strain>
    </source>
</reference>
<keyword evidence="9" id="KW-1185">Reference proteome</keyword>
<dbReference type="RefSeq" id="XP_056785738.1">
    <property type="nucleotide sequence ID" value="XM_056939016.1"/>
</dbReference>
<dbReference type="EMBL" id="JAPWDQ010000018">
    <property type="protein sequence ID" value="KAJ5466692.1"/>
    <property type="molecule type" value="Genomic_DNA"/>
</dbReference>
<dbReference type="PANTHER" id="PTHR46910:SF33">
    <property type="entry name" value="ZN(II)2CYS6 TRANSCRIPTION FACTOR (EUROFUNG)"/>
    <property type="match status" value="1"/>
</dbReference>
<dbReference type="SMART" id="SM00066">
    <property type="entry name" value="GAL4"/>
    <property type="match status" value="1"/>
</dbReference>
<dbReference type="PROSITE" id="PS50048">
    <property type="entry name" value="ZN2_CY6_FUNGAL_2"/>
    <property type="match status" value="1"/>
</dbReference>
<dbReference type="Pfam" id="PF04082">
    <property type="entry name" value="Fungal_trans"/>
    <property type="match status" value="1"/>
</dbReference>
<comment type="caution">
    <text evidence="8">The sequence shown here is derived from an EMBL/GenBank/DDBJ whole genome shotgun (WGS) entry which is preliminary data.</text>
</comment>
<evidence type="ECO:0000256" key="1">
    <source>
        <dbReference type="ARBA" id="ARBA00022723"/>
    </source>
</evidence>
<evidence type="ECO:0000256" key="2">
    <source>
        <dbReference type="ARBA" id="ARBA00023015"/>
    </source>
</evidence>
<feature type="region of interest" description="Disordered" evidence="6">
    <location>
        <begin position="56"/>
        <end position="116"/>
    </location>
</feature>
<dbReference type="CDD" id="cd12148">
    <property type="entry name" value="fungal_TF_MHR"/>
    <property type="match status" value="1"/>
</dbReference>
<reference evidence="8" key="1">
    <citation type="submission" date="2022-12" db="EMBL/GenBank/DDBJ databases">
        <authorList>
            <person name="Petersen C."/>
        </authorList>
    </citation>
    <scope>NUCLEOTIDE SEQUENCE</scope>
    <source>
        <strain evidence="8">IBT 30728</strain>
    </source>
</reference>
<dbReference type="CDD" id="cd00067">
    <property type="entry name" value="GAL4"/>
    <property type="match status" value="1"/>
</dbReference>
<evidence type="ECO:0000313" key="8">
    <source>
        <dbReference type="EMBL" id="KAJ5466692.1"/>
    </source>
</evidence>
<dbReference type="AlphaFoldDB" id="A0A9X0BJ98"/>
<keyword evidence="3" id="KW-0238">DNA-binding</keyword>
<evidence type="ECO:0000313" key="9">
    <source>
        <dbReference type="Proteomes" id="UP001148312"/>
    </source>
</evidence>
<dbReference type="GO" id="GO:0003677">
    <property type="term" value="F:DNA binding"/>
    <property type="evidence" value="ECO:0007669"/>
    <property type="project" value="UniProtKB-KW"/>
</dbReference>
<name>A0A9X0BJ98_9EURO</name>
<keyword evidence="2" id="KW-0805">Transcription regulation</keyword>
<gene>
    <name evidence="8" type="ORF">N7539_009421</name>
</gene>